<proteinExistence type="predicted"/>
<protein>
    <submittedName>
        <fullName evidence="1">Uncharacterized protein</fullName>
    </submittedName>
</protein>
<accession>A0A8S9XC33</accession>
<name>A0A8S9XC33_APOLU</name>
<evidence type="ECO:0000313" key="2">
    <source>
        <dbReference type="Proteomes" id="UP000466442"/>
    </source>
</evidence>
<evidence type="ECO:0000313" key="1">
    <source>
        <dbReference type="EMBL" id="KAF6205626.1"/>
    </source>
</evidence>
<gene>
    <name evidence="1" type="ORF">GE061_019799</name>
</gene>
<dbReference type="Proteomes" id="UP000466442">
    <property type="component" value="Linkage Group LG9"/>
</dbReference>
<comment type="caution">
    <text evidence="1">The sequence shown here is derived from an EMBL/GenBank/DDBJ whole genome shotgun (WGS) entry which is preliminary data.</text>
</comment>
<dbReference type="AlphaFoldDB" id="A0A8S9XC33"/>
<reference evidence="1" key="1">
    <citation type="journal article" date="2021" name="Mol. Ecol. Resour.">
        <title>Apolygus lucorum genome provides insights into omnivorousness and mesophyll feeding.</title>
        <authorList>
            <person name="Liu Y."/>
            <person name="Liu H."/>
            <person name="Wang H."/>
            <person name="Huang T."/>
            <person name="Liu B."/>
            <person name="Yang B."/>
            <person name="Yin L."/>
            <person name="Li B."/>
            <person name="Zhang Y."/>
            <person name="Zhang S."/>
            <person name="Jiang F."/>
            <person name="Zhang X."/>
            <person name="Ren Y."/>
            <person name="Wang B."/>
            <person name="Wang S."/>
            <person name="Lu Y."/>
            <person name="Wu K."/>
            <person name="Fan W."/>
            <person name="Wang G."/>
        </authorList>
    </citation>
    <scope>NUCLEOTIDE SEQUENCE</scope>
    <source>
        <strain evidence="1">12Hb</strain>
    </source>
</reference>
<sequence>MNSSAWCSEKIVLLLAIRVYVDRRIVNKFVVVFLVIFRGFNLIERAVELLCLVPLQKLRKMKQVPKFCCFYGEPSMVAILELNLHGCLDALLSVRISALWFKRDAAELRIATLRMFVRSFFRPPPIQQDEDSGKT</sequence>
<keyword evidence="2" id="KW-1185">Reference proteome</keyword>
<dbReference type="EMBL" id="WIXP02000009">
    <property type="protein sequence ID" value="KAF6205626.1"/>
    <property type="molecule type" value="Genomic_DNA"/>
</dbReference>
<organism evidence="1 2">
    <name type="scientific">Apolygus lucorum</name>
    <name type="common">Small green plant bug</name>
    <name type="synonym">Lygocoris lucorum</name>
    <dbReference type="NCBI Taxonomy" id="248454"/>
    <lineage>
        <taxon>Eukaryota</taxon>
        <taxon>Metazoa</taxon>
        <taxon>Ecdysozoa</taxon>
        <taxon>Arthropoda</taxon>
        <taxon>Hexapoda</taxon>
        <taxon>Insecta</taxon>
        <taxon>Pterygota</taxon>
        <taxon>Neoptera</taxon>
        <taxon>Paraneoptera</taxon>
        <taxon>Hemiptera</taxon>
        <taxon>Heteroptera</taxon>
        <taxon>Panheteroptera</taxon>
        <taxon>Cimicomorpha</taxon>
        <taxon>Miridae</taxon>
        <taxon>Mirini</taxon>
        <taxon>Apolygus</taxon>
    </lineage>
</organism>